<dbReference type="SUPFAM" id="SSF46785">
    <property type="entry name" value="Winged helix' DNA-binding domain"/>
    <property type="match status" value="1"/>
</dbReference>
<dbReference type="InterPro" id="IPR036388">
    <property type="entry name" value="WH-like_DNA-bd_sf"/>
</dbReference>
<keyword evidence="3" id="KW-1185">Reference proteome</keyword>
<dbReference type="Pfam" id="PF13601">
    <property type="entry name" value="HTH_34"/>
    <property type="match status" value="1"/>
</dbReference>
<reference evidence="3" key="1">
    <citation type="journal article" date="2019" name="Int. J. Syst. Evol. Microbiol.">
        <title>The Global Catalogue of Microorganisms (GCM) 10K type strain sequencing project: providing services to taxonomists for standard genome sequencing and annotation.</title>
        <authorList>
            <consortium name="The Broad Institute Genomics Platform"/>
            <consortium name="The Broad Institute Genome Sequencing Center for Infectious Disease"/>
            <person name="Wu L."/>
            <person name="Ma J."/>
        </authorList>
    </citation>
    <scope>NUCLEOTIDE SEQUENCE [LARGE SCALE GENOMIC DNA]</scope>
    <source>
        <strain evidence="3">JCM 3399</strain>
    </source>
</reference>
<dbReference type="InterPro" id="IPR036390">
    <property type="entry name" value="WH_DNA-bd_sf"/>
</dbReference>
<proteinExistence type="predicted"/>
<protein>
    <recommendedName>
        <fullName evidence="1">Winged helix DNA-binding domain-containing protein</fullName>
    </recommendedName>
</protein>
<sequence>MAFLSGCAEAEFRAVQEGCAVSQSALSKVAAVLESASYIKVRKGYVGKRPRTWLRLSAAGRTALTDHLSALQAIAADAAAWGASVDSSVGD</sequence>
<organism evidence="2 3">
    <name type="scientific">Streptomyces albospinus</name>
    <dbReference type="NCBI Taxonomy" id="285515"/>
    <lineage>
        <taxon>Bacteria</taxon>
        <taxon>Bacillati</taxon>
        <taxon>Actinomycetota</taxon>
        <taxon>Actinomycetes</taxon>
        <taxon>Kitasatosporales</taxon>
        <taxon>Streptomycetaceae</taxon>
        <taxon>Streptomyces</taxon>
    </lineage>
</organism>
<feature type="domain" description="Winged helix DNA-binding" evidence="1">
    <location>
        <begin position="1"/>
        <end position="74"/>
    </location>
</feature>
<dbReference type="InterPro" id="IPR027395">
    <property type="entry name" value="WH_DNA-bd_dom"/>
</dbReference>
<evidence type="ECO:0000259" key="1">
    <source>
        <dbReference type="Pfam" id="PF13601"/>
    </source>
</evidence>
<evidence type="ECO:0000313" key="2">
    <source>
        <dbReference type="EMBL" id="GGU48120.1"/>
    </source>
</evidence>
<accession>A0ABQ2UPX4</accession>
<dbReference type="Proteomes" id="UP000654471">
    <property type="component" value="Unassembled WGS sequence"/>
</dbReference>
<dbReference type="PANTHER" id="PTHR37318">
    <property type="entry name" value="BSL7504 PROTEIN"/>
    <property type="match status" value="1"/>
</dbReference>
<dbReference type="PANTHER" id="PTHR37318:SF1">
    <property type="entry name" value="BSL7504 PROTEIN"/>
    <property type="match status" value="1"/>
</dbReference>
<dbReference type="Gene3D" id="1.10.10.10">
    <property type="entry name" value="Winged helix-like DNA-binding domain superfamily/Winged helix DNA-binding domain"/>
    <property type="match status" value="1"/>
</dbReference>
<dbReference type="EMBL" id="BMRP01000002">
    <property type="protein sequence ID" value="GGU48120.1"/>
    <property type="molecule type" value="Genomic_DNA"/>
</dbReference>
<gene>
    <name evidence="2" type="ORF">GCM10010211_10360</name>
</gene>
<evidence type="ECO:0000313" key="3">
    <source>
        <dbReference type="Proteomes" id="UP000654471"/>
    </source>
</evidence>
<name>A0ABQ2UPX4_9ACTN</name>
<comment type="caution">
    <text evidence="2">The sequence shown here is derived from an EMBL/GenBank/DDBJ whole genome shotgun (WGS) entry which is preliminary data.</text>
</comment>